<dbReference type="InterPro" id="IPR036397">
    <property type="entry name" value="RNaseH_sf"/>
</dbReference>
<feature type="domain" description="Integrase catalytic" evidence="1">
    <location>
        <begin position="44"/>
        <end position="205"/>
    </location>
</feature>
<gene>
    <name evidence="2" type="ORF">BOW52_04065</name>
</gene>
<name>A0A1T2L9W9_9GAMM</name>
<dbReference type="InterPro" id="IPR051917">
    <property type="entry name" value="Transposase-Integrase"/>
</dbReference>
<dbReference type="GO" id="GO:0003676">
    <property type="term" value="F:nucleic acid binding"/>
    <property type="evidence" value="ECO:0007669"/>
    <property type="project" value="InterPro"/>
</dbReference>
<dbReference type="GO" id="GO:0015074">
    <property type="term" value="P:DNA integration"/>
    <property type="evidence" value="ECO:0007669"/>
    <property type="project" value="InterPro"/>
</dbReference>
<dbReference type="PANTHER" id="PTHR10948">
    <property type="entry name" value="TRANSPOSASE"/>
    <property type="match status" value="1"/>
</dbReference>
<dbReference type="GO" id="GO:0032196">
    <property type="term" value="P:transposition"/>
    <property type="evidence" value="ECO:0007669"/>
    <property type="project" value="TreeGrafter"/>
</dbReference>
<dbReference type="InterPro" id="IPR012337">
    <property type="entry name" value="RNaseH-like_sf"/>
</dbReference>
<dbReference type="GO" id="GO:0004803">
    <property type="term" value="F:transposase activity"/>
    <property type="evidence" value="ECO:0007669"/>
    <property type="project" value="TreeGrafter"/>
</dbReference>
<dbReference type="EMBL" id="MPRK01000051">
    <property type="protein sequence ID" value="OOZ41895.1"/>
    <property type="molecule type" value="Genomic_DNA"/>
</dbReference>
<dbReference type="NCBIfam" id="NF033563">
    <property type="entry name" value="transpos_IS30"/>
    <property type="match status" value="1"/>
</dbReference>
<dbReference type="PROSITE" id="PS50994">
    <property type="entry name" value="INTEGRASE"/>
    <property type="match status" value="1"/>
</dbReference>
<comment type="caution">
    <text evidence="2">The sequence shown here is derived from an EMBL/GenBank/DDBJ whole genome shotgun (WGS) entry which is preliminary data.</text>
</comment>
<protein>
    <recommendedName>
        <fullName evidence="1">Integrase catalytic domain-containing protein</fullName>
    </recommendedName>
</protein>
<reference evidence="2 3" key="1">
    <citation type="submission" date="2016-11" db="EMBL/GenBank/DDBJ databases">
        <title>Mixed transmission modes and dynamic genome evolution in an obligate animal-bacterial symbiosis.</title>
        <authorList>
            <person name="Russell S.L."/>
            <person name="Corbett-Detig R.B."/>
            <person name="Cavanaugh C.M."/>
        </authorList>
    </citation>
    <scope>NUCLEOTIDE SEQUENCE [LARGE SCALE GENOMIC DNA]</scope>
    <source>
        <strain evidence="2">Sp-SM6</strain>
    </source>
</reference>
<dbReference type="SUPFAM" id="SSF53098">
    <property type="entry name" value="Ribonuclease H-like"/>
    <property type="match status" value="1"/>
</dbReference>
<keyword evidence="3" id="KW-1185">Reference proteome</keyword>
<accession>A0A1T2L9W9</accession>
<organism evidence="2 3">
    <name type="scientific">Solemya elarraichensis gill symbiont</name>
    <dbReference type="NCBI Taxonomy" id="1918949"/>
    <lineage>
        <taxon>Bacteria</taxon>
        <taxon>Pseudomonadati</taxon>
        <taxon>Pseudomonadota</taxon>
        <taxon>Gammaproteobacteria</taxon>
        <taxon>sulfur-oxidizing symbionts</taxon>
    </lineage>
</organism>
<dbReference type="GO" id="GO:0005829">
    <property type="term" value="C:cytosol"/>
    <property type="evidence" value="ECO:0007669"/>
    <property type="project" value="TreeGrafter"/>
</dbReference>
<dbReference type="AlphaFoldDB" id="A0A1T2L9W9"/>
<evidence type="ECO:0000313" key="2">
    <source>
        <dbReference type="EMBL" id="OOZ41895.1"/>
    </source>
</evidence>
<dbReference type="Gene3D" id="3.30.420.10">
    <property type="entry name" value="Ribonuclease H-like superfamily/Ribonuclease H"/>
    <property type="match status" value="1"/>
</dbReference>
<evidence type="ECO:0000313" key="3">
    <source>
        <dbReference type="Proteomes" id="UP000190198"/>
    </source>
</evidence>
<dbReference type="InterPro" id="IPR053392">
    <property type="entry name" value="Transposase_IS30-like"/>
</dbReference>
<dbReference type="PANTHER" id="PTHR10948:SF23">
    <property type="entry name" value="TRANSPOSASE INSI FOR INSERTION SEQUENCE ELEMENT IS30A-RELATED"/>
    <property type="match status" value="1"/>
</dbReference>
<dbReference type="InterPro" id="IPR001584">
    <property type="entry name" value="Integrase_cat-core"/>
</dbReference>
<sequence length="212" mass="23913">MSGLRVESAANGGEIYRHLRCQKQRRKRYGSYNRRGQLIDRVSIYESPAIVDSRSRIGAWELDTIIGKNHKQAIVSLTERKSRFSLIQKVERKTATCVADAIISLLSPLSDKVITMTSDNGKEFAHHKTIADKLNADFFFAHPYASWERGLNKNTNGLMRQYFPKGSDFTTVTKKEIDQAMGKINNRPRKCLGMRTPNQVLLGINPSVALAS</sequence>
<dbReference type="OrthoDB" id="9803231at2"/>
<dbReference type="Proteomes" id="UP000190198">
    <property type="component" value="Unassembled WGS sequence"/>
</dbReference>
<proteinExistence type="predicted"/>
<evidence type="ECO:0000259" key="1">
    <source>
        <dbReference type="PROSITE" id="PS50994"/>
    </source>
</evidence>